<dbReference type="SUPFAM" id="SSF55729">
    <property type="entry name" value="Acyl-CoA N-acyltransferases (Nat)"/>
    <property type="match status" value="1"/>
</dbReference>
<organism evidence="1 2">
    <name type="scientific">Flammeovirga kamogawensis</name>
    <dbReference type="NCBI Taxonomy" id="373891"/>
    <lineage>
        <taxon>Bacteria</taxon>
        <taxon>Pseudomonadati</taxon>
        <taxon>Bacteroidota</taxon>
        <taxon>Cytophagia</taxon>
        <taxon>Cytophagales</taxon>
        <taxon>Flammeovirgaceae</taxon>
        <taxon>Flammeovirga</taxon>
    </lineage>
</organism>
<evidence type="ECO:0000313" key="1">
    <source>
        <dbReference type="EMBL" id="QWG09433.1"/>
    </source>
</evidence>
<dbReference type="EMBL" id="CP076129">
    <property type="protein sequence ID" value="QWG09433.1"/>
    <property type="molecule type" value="Genomic_DNA"/>
</dbReference>
<sequence>MKEKLQLLKRNQIDTSLWNTCVEESVQSIVFAFSWYLDITSPDWWAVIIQKNEKYVWVMPLPVKKKQGFHFIKMPLFTHELGYFSSLQNADDYTSTALQIIKNEIPYCIDYTFNSKNKVDTTIYVEDINVSLTKSWEDLYSLFSKNKKRNIRRGINRNNELIELKEIDTFLDIFEKNTAKRIGNIDIHFIKEQLKQLYQVLYKHNVISIFATATDNNYESVSIFIKHKNHFQYLLNTATEGSRSKNSRNYILSEFIKSNLNKATALHFGTYVNLSEIDIHYKNQLRPYFEGFTKDRILLPALKWNNLPWYINFIHLSKKFVFKQISKIGF</sequence>
<evidence type="ECO:0008006" key="3">
    <source>
        <dbReference type="Google" id="ProtNLM"/>
    </source>
</evidence>
<dbReference type="Gene3D" id="3.40.630.30">
    <property type="match status" value="1"/>
</dbReference>
<proteinExistence type="predicted"/>
<protein>
    <recommendedName>
        <fullName evidence="3">GNAT family N-acetyltransferase</fullName>
    </recommendedName>
</protein>
<reference evidence="1 2" key="1">
    <citation type="submission" date="2021-05" db="EMBL/GenBank/DDBJ databases">
        <title>Comparative genomic studies on the polysaccharide-degrading batcterial strains of the Flammeovirga genus.</title>
        <authorList>
            <person name="Zewei F."/>
            <person name="Zheng Z."/>
            <person name="Yu L."/>
            <person name="Ruyue G."/>
            <person name="Yanhong M."/>
            <person name="Yuanyuan C."/>
            <person name="Jingyan G."/>
            <person name="Wenjun H."/>
        </authorList>
    </citation>
    <scope>NUCLEOTIDE SEQUENCE [LARGE SCALE GENOMIC DNA]</scope>
    <source>
        <strain evidence="1 2">YS10</strain>
    </source>
</reference>
<dbReference type="RefSeq" id="WP_144076106.1">
    <property type="nucleotide sequence ID" value="NZ_CP076129.1"/>
</dbReference>
<name>A0ABX8H0L7_9BACT</name>
<dbReference type="InterPro" id="IPR016181">
    <property type="entry name" value="Acyl_CoA_acyltransferase"/>
</dbReference>
<dbReference type="Proteomes" id="UP000682802">
    <property type="component" value="Chromosome 2"/>
</dbReference>
<keyword evidence="2" id="KW-1185">Reference proteome</keyword>
<evidence type="ECO:0000313" key="2">
    <source>
        <dbReference type="Proteomes" id="UP000682802"/>
    </source>
</evidence>
<gene>
    <name evidence="1" type="ORF">KM029_22765</name>
</gene>
<accession>A0ABX8H0L7</accession>